<dbReference type="SUPFAM" id="SSF51445">
    <property type="entry name" value="(Trans)glycosidases"/>
    <property type="match status" value="1"/>
</dbReference>
<reference evidence="5" key="1">
    <citation type="submission" date="2022-07" db="EMBL/GenBank/DDBJ databases">
        <title>Phylogenomic reconstructions and comparative analyses of Kickxellomycotina fungi.</title>
        <authorList>
            <person name="Reynolds N.K."/>
            <person name="Stajich J.E."/>
            <person name="Barry K."/>
            <person name="Grigoriev I.V."/>
            <person name="Crous P."/>
            <person name="Smith M.E."/>
        </authorList>
    </citation>
    <scope>NUCLEOTIDE SEQUENCE</scope>
    <source>
        <strain evidence="5">NRRL 3115</strain>
    </source>
</reference>
<dbReference type="AlphaFoldDB" id="A0A9W8G4Q5"/>
<evidence type="ECO:0000313" key="5">
    <source>
        <dbReference type="EMBL" id="KAJ2678742.1"/>
    </source>
</evidence>
<evidence type="ECO:0008006" key="7">
    <source>
        <dbReference type="Google" id="ProtNLM"/>
    </source>
</evidence>
<evidence type="ECO:0000256" key="2">
    <source>
        <dbReference type="ARBA" id="ARBA00007240"/>
    </source>
</evidence>
<dbReference type="EMBL" id="JANBTW010000018">
    <property type="protein sequence ID" value="KAJ2678742.1"/>
    <property type="molecule type" value="Genomic_DNA"/>
</dbReference>
<dbReference type="InterPro" id="IPR013785">
    <property type="entry name" value="Aldolase_TIM"/>
</dbReference>
<dbReference type="PANTHER" id="PTHR31268">
    <property type="match status" value="1"/>
</dbReference>
<comment type="catalytic activity">
    <reaction evidence="1">
        <text>Hydrolysis of terminal, non-reducing alpha-D-galactose residues in alpha-D-galactosides, including galactose oligosaccharides, galactomannans and galactolipids.</text>
        <dbReference type="EC" id="3.2.1.22"/>
    </reaction>
</comment>
<keyword evidence="3" id="KW-0119">Carbohydrate metabolism</keyword>
<sequence length="946" mass="105439">MISQVHVYPPLGALTSVREPTIRFRVYFVLGSSSEINADDGPGEVEIWTNMHDSAGWKGIALKPSLANHSGNINSELIFVDNTQIPTDHYIKCFELSIPSTIPSNRHFEFTVRWRRDSLTEWHWISEFGKNAHIVVYSNIPDPYQLPLNYWRRQLRSHILKIKSTTSSDYTPLPAIADSWRTSNTSASCLFRPKGEKNQNEKIPFCHLEAMERYLAFARKDKFWIIPQSGCRMLDLGNFEIVILVTELNSGVYVAMMPFSDDSTGPSSASFATSPDNILSVCVASLFSSASHEFNICVAVSASHDLQVAVKEVFHRVHLSLATRGISSGATAIANQQPTLQLTSLTKTMGYCTWNAFYHQVNSEMLVSTLKKIYMAGRASNRPLPKWVLIDDGWQCVDTYNGHGKLLDIYANKTKFPGQLEGTSAELFEIGIQRVGVWHALWGYWGGIDPNGPLALRYELERYHRRASSAVKESGDIWLISPKCIAAFYDEFYKWLRSQRVSFVKVDYQAAFETLEYYTSGASDKNNGSNLSEMYLSYYDAMENAALKYFGPGSIIYCMSQTPQIITHALCRSDNSDPNFRMVLRNSDDYFPDVPESHGWHIHCNLTNAVWSRVLESYFVADWDMFVPGKQESKIHSISRVLSGGPIYITGNTTDYMAQDLTQVAGGHSRILQCIPLLIDNNCALTDMTQVPGLLLSSTVLTSKDTVIVFACNVSSSAVVAPIDISKLCSTARQRSEQQSAQNGLFEPRIRSSSSSSFGSISNDVLYAVHQQSTDRVLILPDLEPLYALALQPLACELLTVANMLTFKSLDRTAILYAACIGDTSRYAGANIVERSLSSMLLHSIKGSSACIGGRANAKGTQLWNVGVQISLPSRKVVFILCAREASYVSKELTLIVTNVRVSGFSICDSDWWFDCNTNTLTVMLPCQADSQEIELSTRITISLCI</sequence>
<comment type="similarity">
    <text evidence="2">Belongs to the glycosyl hydrolases 36 family.</text>
</comment>
<comment type="catalytic activity">
    <reaction evidence="4">
        <text>alpha-D-galactosyl-(1-&gt;3)-1D-myo-inositol + sucrose = raffinose + myo-inositol</text>
        <dbReference type="Rhea" id="RHEA:20161"/>
        <dbReference type="ChEBI" id="CHEBI:16634"/>
        <dbReference type="ChEBI" id="CHEBI:17268"/>
        <dbReference type="ChEBI" id="CHEBI:17505"/>
        <dbReference type="ChEBI" id="CHEBI:17992"/>
        <dbReference type="EC" id="2.4.1.82"/>
    </reaction>
</comment>
<dbReference type="Gene3D" id="3.20.20.70">
    <property type="entry name" value="Aldolase class I"/>
    <property type="match status" value="1"/>
</dbReference>
<dbReference type="Pfam" id="PF05691">
    <property type="entry name" value="Raffinose_syn"/>
    <property type="match status" value="2"/>
</dbReference>
<evidence type="ECO:0000256" key="3">
    <source>
        <dbReference type="ARBA" id="ARBA00023277"/>
    </source>
</evidence>
<dbReference type="PANTHER" id="PTHR31268:SF32">
    <property type="entry name" value="GALACTINOL--SUCROSE GALACTOSYLTRANSFERASE 2-RELATED"/>
    <property type="match status" value="1"/>
</dbReference>
<dbReference type="InterPro" id="IPR008811">
    <property type="entry name" value="Glycosyl_hydrolases_36"/>
</dbReference>
<evidence type="ECO:0000256" key="4">
    <source>
        <dbReference type="ARBA" id="ARBA00049426"/>
    </source>
</evidence>
<dbReference type="InterPro" id="IPR017853">
    <property type="entry name" value="GH"/>
</dbReference>
<dbReference type="GO" id="GO:0004557">
    <property type="term" value="F:alpha-galactosidase activity"/>
    <property type="evidence" value="ECO:0007669"/>
    <property type="project" value="UniProtKB-EC"/>
</dbReference>
<dbReference type="Proteomes" id="UP001151518">
    <property type="component" value="Unassembled WGS sequence"/>
</dbReference>
<dbReference type="GO" id="GO:0047274">
    <property type="term" value="F:galactinol-sucrose galactosyltransferase activity"/>
    <property type="evidence" value="ECO:0007669"/>
    <property type="project" value="UniProtKB-EC"/>
</dbReference>
<comment type="caution">
    <text evidence="5">The sequence shown here is derived from an EMBL/GenBank/DDBJ whole genome shotgun (WGS) entry which is preliminary data.</text>
</comment>
<evidence type="ECO:0000256" key="1">
    <source>
        <dbReference type="ARBA" id="ARBA00001255"/>
    </source>
</evidence>
<protein>
    <recommendedName>
        <fullName evidence="7">Alpha-galactosidase</fullName>
    </recommendedName>
</protein>
<organism evidence="5 6">
    <name type="scientific">Coemansia spiralis</name>
    <dbReference type="NCBI Taxonomy" id="417178"/>
    <lineage>
        <taxon>Eukaryota</taxon>
        <taxon>Fungi</taxon>
        <taxon>Fungi incertae sedis</taxon>
        <taxon>Zoopagomycota</taxon>
        <taxon>Kickxellomycotina</taxon>
        <taxon>Kickxellomycetes</taxon>
        <taxon>Kickxellales</taxon>
        <taxon>Kickxellaceae</taxon>
        <taxon>Coemansia</taxon>
    </lineage>
</organism>
<name>A0A9W8G4Q5_9FUNG</name>
<dbReference type="OrthoDB" id="4664297at2759"/>
<accession>A0A9W8G4Q5</accession>
<proteinExistence type="inferred from homology"/>
<gene>
    <name evidence="5" type="ORF">GGI25_002127</name>
</gene>
<evidence type="ECO:0000313" key="6">
    <source>
        <dbReference type="Proteomes" id="UP001151518"/>
    </source>
</evidence>